<dbReference type="InterPro" id="IPR006439">
    <property type="entry name" value="HAD-SF_hydro_IA"/>
</dbReference>
<dbReference type="EMBL" id="JADING010000076">
    <property type="protein sequence ID" value="MBO8414371.1"/>
    <property type="molecule type" value="Genomic_DNA"/>
</dbReference>
<name>A0A9D9D643_9BACL</name>
<dbReference type="InterPro" id="IPR051540">
    <property type="entry name" value="S-2-haloacid_dehalogenase"/>
</dbReference>
<proteinExistence type="predicted"/>
<dbReference type="NCBIfam" id="TIGR01549">
    <property type="entry name" value="HAD-SF-IA-v1"/>
    <property type="match status" value="1"/>
</dbReference>
<dbReference type="PANTHER" id="PTHR43316">
    <property type="entry name" value="HYDROLASE, HALOACID DELAHOGENASE-RELATED"/>
    <property type="match status" value="1"/>
</dbReference>
<dbReference type="SUPFAM" id="SSF56784">
    <property type="entry name" value="HAD-like"/>
    <property type="match status" value="1"/>
</dbReference>
<dbReference type="Gene3D" id="3.40.50.1000">
    <property type="entry name" value="HAD superfamily/HAD-like"/>
    <property type="match status" value="1"/>
</dbReference>
<dbReference type="Proteomes" id="UP000823629">
    <property type="component" value="Unassembled WGS sequence"/>
</dbReference>
<dbReference type="AlphaFoldDB" id="A0A9D9D643"/>
<reference evidence="2" key="1">
    <citation type="submission" date="2020-10" db="EMBL/GenBank/DDBJ databases">
        <authorList>
            <person name="Gilroy R."/>
        </authorList>
    </citation>
    <scope>NUCLEOTIDE SEQUENCE</scope>
    <source>
        <strain evidence="2">1748</strain>
    </source>
</reference>
<dbReference type="SFLD" id="SFLDS00003">
    <property type="entry name" value="Haloacid_Dehalogenase"/>
    <property type="match status" value="1"/>
</dbReference>
<dbReference type="PRINTS" id="PR00413">
    <property type="entry name" value="HADHALOGNASE"/>
</dbReference>
<reference evidence="2" key="2">
    <citation type="journal article" date="2021" name="PeerJ">
        <title>Extensive microbial diversity within the chicken gut microbiome revealed by metagenomics and culture.</title>
        <authorList>
            <person name="Gilroy R."/>
            <person name="Ravi A."/>
            <person name="Getino M."/>
            <person name="Pursley I."/>
            <person name="Horton D.L."/>
            <person name="Alikhan N.F."/>
            <person name="Baker D."/>
            <person name="Gharbi K."/>
            <person name="Hall N."/>
            <person name="Watson M."/>
            <person name="Adriaenssens E.M."/>
            <person name="Foster-Nyarko E."/>
            <person name="Jarju S."/>
            <person name="Secka A."/>
            <person name="Antonio M."/>
            <person name="Oren A."/>
            <person name="Chaudhuri R.R."/>
            <person name="La Ragione R."/>
            <person name="Hildebrand F."/>
            <person name="Pallen M.J."/>
        </authorList>
    </citation>
    <scope>NUCLEOTIDE SEQUENCE</scope>
    <source>
        <strain evidence="2">1748</strain>
    </source>
</reference>
<accession>A0A9D9D643</accession>
<dbReference type="Gene3D" id="1.10.150.240">
    <property type="entry name" value="Putative phosphatase, domain 2"/>
    <property type="match status" value="1"/>
</dbReference>
<sequence>MFKLKYVFFDCWDTVIQLKEKFPHSAIKAIYDHVINKENIFYDEMIKEDEDFLKYYFDNATFDVNQEALIAYMCELHNLKLDISYKEASYLSSMAFEAPLIPGVKKFLAFLKENNIGCSILSNSIQAPEHTVELVARNFEKIPFDYILSSSYYAVRKPDPRFYNLLANKVGVDLANVAFIGDSISSDIAGANAANVGFCGYFNWKNKPGNKKYHYYEFKSYDELETELKKYL</sequence>
<organism evidence="2 3">
    <name type="scientific">Candidatus Scatoplasma merdavium</name>
    <dbReference type="NCBI Taxonomy" id="2840932"/>
    <lineage>
        <taxon>Bacteria</taxon>
        <taxon>Bacillati</taxon>
        <taxon>Bacillota</taxon>
        <taxon>Bacilli</taxon>
        <taxon>Bacillales</taxon>
        <taxon>Candidatus Scatoplasma</taxon>
    </lineage>
</organism>
<comment type="caution">
    <text evidence="2">The sequence shown here is derived from an EMBL/GenBank/DDBJ whole genome shotgun (WGS) entry which is preliminary data.</text>
</comment>
<dbReference type="GO" id="GO:0016787">
    <property type="term" value="F:hydrolase activity"/>
    <property type="evidence" value="ECO:0007669"/>
    <property type="project" value="UniProtKB-KW"/>
</dbReference>
<evidence type="ECO:0000313" key="2">
    <source>
        <dbReference type="EMBL" id="MBO8414371.1"/>
    </source>
</evidence>
<protein>
    <submittedName>
        <fullName evidence="2">HAD family hydrolase</fullName>
    </submittedName>
</protein>
<keyword evidence="1 2" id="KW-0378">Hydrolase</keyword>
<dbReference type="CDD" id="cd01427">
    <property type="entry name" value="HAD_like"/>
    <property type="match status" value="1"/>
</dbReference>
<gene>
    <name evidence="2" type="ORF">IAC78_02705</name>
</gene>
<evidence type="ECO:0000313" key="3">
    <source>
        <dbReference type="Proteomes" id="UP000823629"/>
    </source>
</evidence>
<dbReference type="InterPro" id="IPR023198">
    <property type="entry name" value="PGP-like_dom2"/>
</dbReference>
<dbReference type="SFLD" id="SFLDG01129">
    <property type="entry name" value="C1.5:_HAD__Beta-PGM__Phosphata"/>
    <property type="match status" value="1"/>
</dbReference>
<dbReference type="InterPro" id="IPR023214">
    <property type="entry name" value="HAD_sf"/>
</dbReference>
<dbReference type="InterPro" id="IPR036412">
    <property type="entry name" value="HAD-like_sf"/>
</dbReference>
<dbReference type="Pfam" id="PF00702">
    <property type="entry name" value="Hydrolase"/>
    <property type="match status" value="1"/>
</dbReference>
<evidence type="ECO:0000256" key="1">
    <source>
        <dbReference type="ARBA" id="ARBA00022801"/>
    </source>
</evidence>